<dbReference type="Proteomes" id="UP000198406">
    <property type="component" value="Unassembled WGS sequence"/>
</dbReference>
<keyword evidence="2" id="KW-0847">Vitamin C</keyword>
<comment type="caution">
    <text evidence="7">The sequence shown here is derived from an EMBL/GenBank/DDBJ whole genome shotgun (WGS) entry which is preliminary data.</text>
</comment>
<dbReference type="GO" id="GO:0071456">
    <property type="term" value="P:cellular response to hypoxia"/>
    <property type="evidence" value="ECO:0007669"/>
    <property type="project" value="TreeGrafter"/>
</dbReference>
<name>A0A1Z5JVS7_FISSO</name>
<dbReference type="EMBL" id="BDSP01000124">
    <property type="protein sequence ID" value="GAX18137.1"/>
    <property type="molecule type" value="Genomic_DNA"/>
</dbReference>
<dbReference type="GO" id="GO:0031418">
    <property type="term" value="F:L-ascorbic acid binding"/>
    <property type="evidence" value="ECO:0007669"/>
    <property type="project" value="UniProtKB-KW"/>
</dbReference>
<keyword evidence="8" id="KW-1185">Reference proteome</keyword>
<dbReference type="PANTHER" id="PTHR12907:SF26">
    <property type="entry name" value="HIF PROLYL HYDROXYLASE, ISOFORM C"/>
    <property type="match status" value="1"/>
</dbReference>
<evidence type="ECO:0000256" key="1">
    <source>
        <dbReference type="ARBA" id="ARBA00001961"/>
    </source>
</evidence>
<feature type="domain" description="Prolyl 4-hydroxylase alpha subunit" evidence="6">
    <location>
        <begin position="48"/>
        <end position="366"/>
    </location>
</feature>
<evidence type="ECO:0000313" key="7">
    <source>
        <dbReference type="EMBL" id="GAX18137.1"/>
    </source>
</evidence>
<comment type="cofactor">
    <cofactor evidence="1">
        <name>L-ascorbate</name>
        <dbReference type="ChEBI" id="CHEBI:38290"/>
    </cofactor>
</comment>
<dbReference type="PANTHER" id="PTHR12907">
    <property type="entry name" value="EGL NINE HOMOLOG-RELATED"/>
    <property type="match status" value="1"/>
</dbReference>
<protein>
    <recommendedName>
        <fullName evidence="6">Prolyl 4-hydroxylase alpha subunit domain-containing protein</fullName>
    </recommendedName>
</protein>
<dbReference type="GO" id="GO:0031543">
    <property type="term" value="F:peptidyl-proline dioxygenase activity"/>
    <property type="evidence" value="ECO:0007669"/>
    <property type="project" value="TreeGrafter"/>
</dbReference>
<evidence type="ECO:0000313" key="8">
    <source>
        <dbReference type="Proteomes" id="UP000198406"/>
    </source>
</evidence>
<evidence type="ECO:0000256" key="5">
    <source>
        <dbReference type="SAM" id="SignalP"/>
    </source>
</evidence>
<dbReference type="SMART" id="SM00702">
    <property type="entry name" value="P4Hc"/>
    <property type="match status" value="1"/>
</dbReference>
<proteinExistence type="predicted"/>
<dbReference type="OrthoDB" id="204385at2759"/>
<dbReference type="InterPro" id="IPR006620">
    <property type="entry name" value="Pro_4_hyd_alph"/>
</dbReference>
<organism evidence="7 8">
    <name type="scientific">Fistulifera solaris</name>
    <name type="common">Oleaginous diatom</name>
    <dbReference type="NCBI Taxonomy" id="1519565"/>
    <lineage>
        <taxon>Eukaryota</taxon>
        <taxon>Sar</taxon>
        <taxon>Stramenopiles</taxon>
        <taxon>Ochrophyta</taxon>
        <taxon>Bacillariophyta</taxon>
        <taxon>Bacillariophyceae</taxon>
        <taxon>Bacillariophycidae</taxon>
        <taxon>Naviculales</taxon>
        <taxon>Naviculaceae</taxon>
        <taxon>Fistulifera</taxon>
    </lineage>
</organism>
<feature type="signal peptide" evidence="5">
    <location>
        <begin position="1"/>
        <end position="20"/>
    </location>
</feature>
<feature type="chain" id="PRO_5013369133" description="Prolyl 4-hydroxylase alpha subunit domain-containing protein" evidence="5">
    <location>
        <begin position="21"/>
        <end position="380"/>
    </location>
</feature>
<sequence length="380" mass="43060">MKSYQLNQIMLLWGIAPVVGLSSSTTTCPGSSLTHLNVSLLRERIAEGRVYQQPNFFSQQQIDDILAEIVQLKQDGVFAPSGLSNTARGAQQAFGSQDRSVCVVPWWSEMLLQNNNTVSPVSMLLQQLRLQLADVLDRPTMSDPTLAHECYYSWSGKGSFLPRHMDERHEELKGPKGWLLPSRRSLSWLVYLSDENWTLEKNGGALRSFPQQTPPQQPAQHDGNLQVGWLLRQRKAVYLNSWFLLSGSNEPHCILYTVEGNELRYLTRPWLAESLQGTSVAEFLNRMRDQDSSGLQTLFLDPDDARDFALLENRSAWDRGELPEGSIIEDICPTRGFLVVFDSVMLPHQVEVIKEGNRIALAGWFHEQTQEFPVDLFAQT</sequence>
<dbReference type="AlphaFoldDB" id="A0A1Z5JVS7"/>
<dbReference type="GO" id="GO:0008198">
    <property type="term" value="F:ferrous iron binding"/>
    <property type="evidence" value="ECO:0007669"/>
    <property type="project" value="TreeGrafter"/>
</dbReference>
<accession>A0A1Z5JVS7</accession>
<evidence type="ECO:0000259" key="6">
    <source>
        <dbReference type="SMART" id="SM00702"/>
    </source>
</evidence>
<dbReference type="InParanoid" id="A0A1Z5JVS7"/>
<keyword evidence="3" id="KW-0223">Dioxygenase</keyword>
<dbReference type="Gene3D" id="2.60.120.620">
    <property type="entry name" value="q2cbj1_9rhob like domain"/>
    <property type="match status" value="1"/>
</dbReference>
<reference evidence="7 8" key="1">
    <citation type="journal article" date="2015" name="Plant Cell">
        <title>Oil accumulation by the oleaginous diatom Fistulifera solaris as revealed by the genome and transcriptome.</title>
        <authorList>
            <person name="Tanaka T."/>
            <person name="Maeda Y."/>
            <person name="Veluchamy A."/>
            <person name="Tanaka M."/>
            <person name="Abida H."/>
            <person name="Marechal E."/>
            <person name="Bowler C."/>
            <person name="Muto M."/>
            <person name="Sunaga Y."/>
            <person name="Tanaka M."/>
            <person name="Yoshino T."/>
            <person name="Taniguchi T."/>
            <person name="Fukuda Y."/>
            <person name="Nemoto M."/>
            <person name="Matsumoto M."/>
            <person name="Wong P.S."/>
            <person name="Aburatani S."/>
            <person name="Fujibuchi W."/>
        </authorList>
    </citation>
    <scope>NUCLEOTIDE SEQUENCE [LARGE SCALE GENOMIC DNA]</scope>
    <source>
        <strain evidence="7 8">JPCC DA0580</strain>
    </source>
</reference>
<evidence type="ECO:0000256" key="2">
    <source>
        <dbReference type="ARBA" id="ARBA00022896"/>
    </source>
</evidence>
<keyword evidence="4" id="KW-0560">Oxidoreductase</keyword>
<gene>
    <name evidence="7" type="ORF">FisN_25Hh119</name>
</gene>
<evidence type="ECO:0000256" key="4">
    <source>
        <dbReference type="ARBA" id="ARBA00023002"/>
    </source>
</evidence>
<evidence type="ECO:0000256" key="3">
    <source>
        <dbReference type="ARBA" id="ARBA00022964"/>
    </source>
</evidence>
<keyword evidence="5" id="KW-0732">Signal</keyword>
<dbReference type="InterPro" id="IPR051559">
    <property type="entry name" value="HIF_prolyl_hydroxylases"/>
</dbReference>